<evidence type="ECO:0000313" key="2">
    <source>
        <dbReference type="Proteomes" id="UP000244932"/>
    </source>
</evidence>
<dbReference type="OrthoDB" id="9981056at2"/>
<dbReference type="PROSITE" id="PS51257">
    <property type="entry name" value="PROKAR_LIPOPROTEIN"/>
    <property type="match status" value="1"/>
</dbReference>
<protein>
    <submittedName>
        <fullName evidence="1">Uncharacterized protein</fullName>
    </submittedName>
</protein>
<keyword evidence="2" id="KW-1185">Reference proteome</keyword>
<proteinExistence type="predicted"/>
<gene>
    <name evidence="1" type="ORF">POI8812_02819</name>
</gene>
<dbReference type="Proteomes" id="UP000244932">
    <property type="component" value="Unassembled WGS sequence"/>
</dbReference>
<name>A0A2R8ADZ2_9RHOB</name>
<dbReference type="AlphaFoldDB" id="A0A2R8ADZ2"/>
<accession>A0A2R8ADZ2</accession>
<sequence>MRWLIAGLLTLTLSACEQNNTTLPQIAAGPRLALVADDVTVQIRIDPSQFPTVADQVADDVATLLGPPTAIREIGRAGLILLMNGRFDRQRAEDGRLIYIMDWDVREPGGTQVTLFRVGIVPQDPMSSGISERDAQGLAWFVADRLTRDEAVRAIVLARRS</sequence>
<dbReference type="RefSeq" id="WP_108783164.1">
    <property type="nucleotide sequence ID" value="NZ_OMKW01000003.1"/>
</dbReference>
<organism evidence="1 2">
    <name type="scientific">Pontivivens insulae</name>
    <dbReference type="NCBI Taxonomy" id="1639689"/>
    <lineage>
        <taxon>Bacteria</taxon>
        <taxon>Pseudomonadati</taxon>
        <taxon>Pseudomonadota</taxon>
        <taxon>Alphaproteobacteria</taxon>
        <taxon>Rhodobacterales</taxon>
        <taxon>Paracoccaceae</taxon>
        <taxon>Pontivivens</taxon>
    </lineage>
</organism>
<reference evidence="1 2" key="1">
    <citation type="submission" date="2018-03" db="EMBL/GenBank/DDBJ databases">
        <authorList>
            <person name="Keele B.F."/>
        </authorList>
    </citation>
    <scope>NUCLEOTIDE SEQUENCE [LARGE SCALE GENOMIC DNA]</scope>
    <source>
        <strain evidence="1 2">CeCT 8812</strain>
    </source>
</reference>
<dbReference type="EMBL" id="OMKW01000003">
    <property type="protein sequence ID" value="SPF30481.1"/>
    <property type="molecule type" value="Genomic_DNA"/>
</dbReference>
<evidence type="ECO:0000313" key="1">
    <source>
        <dbReference type="EMBL" id="SPF30481.1"/>
    </source>
</evidence>